<dbReference type="EMBL" id="JAEAOA010000708">
    <property type="protein sequence ID" value="KAK3593871.1"/>
    <property type="molecule type" value="Genomic_DNA"/>
</dbReference>
<sequence length="104" mass="11928">MFLHEEVFRLRNGYIGTNTDSLNNNNNSYGSLEISGVGEKFASKSEHDVGDLLHEIADMKFHNRKLSEENAKLQQLLVAQDDYIAGMVAETERFQKKIKEYIFS</sequence>
<dbReference type="AlphaFoldDB" id="A0AAE0SKW1"/>
<protein>
    <submittedName>
        <fullName evidence="1">Uncharacterized protein</fullName>
    </submittedName>
</protein>
<reference evidence="1" key="3">
    <citation type="submission" date="2023-05" db="EMBL/GenBank/DDBJ databases">
        <authorList>
            <person name="Smith C.H."/>
        </authorList>
    </citation>
    <scope>NUCLEOTIDE SEQUENCE</scope>
    <source>
        <strain evidence="1">CHS0354</strain>
        <tissue evidence="1">Mantle</tissue>
    </source>
</reference>
<comment type="caution">
    <text evidence="1">The sequence shown here is derived from an EMBL/GenBank/DDBJ whole genome shotgun (WGS) entry which is preliminary data.</text>
</comment>
<organism evidence="1 2">
    <name type="scientific">Potamilus streckersoni</name>
    <dbReference type="NCBI Taxonomy" id="2493646"/>
    <lineage>
        <taxon>Eukaryota</taxon>
        <taxon>Metazoa</taxon>
        <taxon>Spiralia</taxon>
        <taxon>Lophotrochozoa</taxon>
        <taxon>Mollusca</taxon>
        <taxon>Bivalvia</taxon>
        <taxon>Autobranchia</taxon>
        <taxon>Heteroconchia</taxon>
        <taxon>Palaeoheterodonta</taxon>
        <taxon>Unionida</taxon>
        <taxon>Unionoidea</taxon>
        <taxon>Unionidae</taxon>
        <taxon>Ambleminae</taxon>
        <taxon>Lampsilini</taxon>
        <taxon>Potamilus</taxon>
    </lineage>
</organism>
<keyword evidence="2" id="KW-1185">Reference proteome</keyword>
<dbReference type="Proteomes" id="UP001195483">
    <property type="component" value="Unassembled WGS sequence"/>
</dbReference>
<name>A0AAE0SKW1_9BIVA</name>
<evidence type="ECO:0000313" key="1">
    <source>
        <dbReference type="EMBL" id="KAK3593871.1"/>
    </source>
</evidence>
<proteinExistence type="predicted"/>
<evidence type="ECO:0000313" key="2">
    <source>
        <dbReference type="Proteomes" id="UP001195483"/>
    </source>
</evidence>
<accession>A0AAE0SKW1</accession>
<reference evidence="1" key="2">
    <citation type="journal article" date="2021" name="Genome Biol. Evol.">
        <title>Developing a high-quality reference genome for a parasitic bivalve with doubly uniparental inheritance (Bivalvia: Unionida).</title>
        <authorList>
            <person name="Smith C.H."/>
        </authorList>
    </citation>
    <scope>NUCLEOTIDE SEQUENCE</scope>
    <source>
        <strain evidence="1">CHS0354</strain>
        <tissue evidence="1">Mantle</tissue>
    </source>
</reference>
<reference evidence="1" key="1">
    <citation type="journal article" date="2021" name="Genome Biol. Evol.">
        <title>A High-Quality Reference Genome for a Parasitic Bivalve with Doubly Uniparental Inheritance (Bivalvia: Unionida).</title>
        <authorList>
            <person name="Smith C.H."/>
        </authorList>
    </citation>
    <scope>NUCLEOTIDE SEQUENCE</scope>
    <source>
        <strain evidence="1">CHS0354</strain>
    </source>
</reference>
<gene>
    <name evidence="1" type="ORF">CHS0354_011476</name>
</gene>